<dbReference type="Pfam" id="PF10387">
    <property type="entry name" value="DUF2442"/>
    <property type="match status" value="1"/>
</dbReference>
<accession>A0A921IQA4</accession>
<gene>
    <name evidence="1" type="ORF">K8U80_06760</name>
</gene>
<sequence>MVDIRDLPFPITVTEVHALGDYRLSLCFHDGKRGIFDMKPYLG</sequence>
<dbReference type="AlphaFoldDB" id="A0A921IQA4"/>
<comment type="caution">
    <text evidence="1">The sequence shown here is derived from an EMBL/GenBank/DDBJ whole genome shotgun (WGS) entry which is preliminary data.</text>
</comment>
<dbReference type="Gene3D" id="3.30.2020.10">
    <property type="entry name" value="NE0471-like N-terminal domain"/>
    <property type="match status" value="1"/>
</dbReference>
<dbReference type="EMBL" id="DYVF01000043">
    <property type="protein sequence ID" value="HJG31082.1"/>
    <property type="molecule type" value="Genomic_DNA"/>
</dbReference>
<proteinExistence type="predicted"/>
<name>A0A921IQA4_9ACTN</name>
<evidence type="ECO:0000313" key="2">
    <source>
        <dbReference type="Proteomes" id="UP000746751"/>
    </source>
</evidence>
<dbReference type="SUPFAM" id="SSF143880">
    <property type="entry name" value="NE0471 N-terminal domain-like"/>
    <property type="match status" value="1"/>
</dbReference>
<reference evidence="1" key="2">
    <citation type="submission" date="2021-09" db="EMBL/GenBank/DDBJ databases">
        <authorList>
            <person name="Gilroy R."/>
        </authorList>
    </citation>
    <scope>NUCLEOTIDE SEQUENCE</scope>
    <source>
        <strain evidence="1">ChiGjej2B2-7701</strain>
    </source>
</reference>
<evidence type="ECO:0000313" key="1">
    <source>
        <dbReference type="EMBL" id="HJG31082.1"/>
    </source>
</evidence>
<protein>
    <submittedName>
        <fullName evidence="1">DUF2442 domain-containing protein</fullName>
    </submittedName>
</protein>
<reference evidence="1" key="1">
    <citation type="journal article" date="2021" name="PeerJ">
        <title>Extensive microbial diversity within the chicken gut microbiome revealed by metagenomics and culture.</title>
        <authorList>
            <person name="Gilroy R."/>
            <person name="Ravi A."/>
            <person name="Getino M."/>
            <person name="Pursley I."/>
            <person name="Horton D.L."/>
            <person name="Alikhan N.F."/>
            <person name="Baker D."/>
            <person name="Gharbi K."/>
            <person name="Hall N."/>
            <person name="Watson M."/>
            <person name="Adriaenssens E.M."/>
            <person name="Foster-Nyarko E."/>
            <person name="Jarju S."/>
            <person name="Secka A."/>
            <person name="Antonio M."/>
            <person name="Oren A."/>
            <person name="Chaudhuri R.R."/>
            <person name="La Ragione R."/>
            <person name="Hildebrand F."/>
            <person name="Pallen M.J."/>
        </authorList>
    </citation>
    <scope>NUCLEOTIDE SEQUENCE</scope>
    <source>
        <strain evidence="1">ChiGjej2B2-7701</strain>
    </source>
</reference>
<dbReference type="Proteomes" id="UP000746751">
    <property type="component" value="Unassembled WGS sequence"/>
</dbReference>
<dbReference type="InterPro" id="IPR018841">
    <property type="entry name" value="DUF2442"/>
</dbReference>
<dbReference type="InterPro" id="IPR036782">
    <property type="entry name" value="NE0471-like_N"/>
</dbReference>
<organism evidence="1 2">
    <name type="scientific">Collinsella ihumii</name>
    <dbReference type="NCBI Taxonomy" id="1720204"/>
    <lineage>
        <taxon>Bacteria</taxon>
        <taxon>Bacillati</taxon>
        <taxon>Actinomycetota</taxon>
        <taxon>Coriobacteriia</taxon>
        <taxon>Coriobacteriales</taxon>
        <taxon>Coriobacteriaceae</taxon>
        <taxon>Collinsella</taxon>
    </lineage>
</organism>